<proteinExistence type="predicted"/>
<keyword evidence="3" id="KW-1185">Reference proteome</keyword>
<evidence type="ECO:0000313" key="3">
    <source>
        <dbReference type="Proteomes" id="UP000799324"/>
    </source>
</evidence>
<dbReference type="OrthoDB" id="3712072at2759"/>
<keyword evidence="1" id="KW-0732">Signal</keyword>
<feature type="signal peptide" evidence="1">
    <location>
        <begin position="1"/>
        <end position="19"/>
    </location>
</feature>
<dbReference type="EMBL" id="MU004491">
    <property type="protein sequence ID" value="KAF2649459.1"/>
    <property type="molecule type" value="Genomic_DNA"/>
</dbReference>
<evidence type="ECO:0008006" key="4">
    <source>
        <dbReference type="Google" id="ProtNLM"/>
    </source>
</evidence>
<accession>A0A6A6SP39</accession>
<reference evidence="2" key="1">
    <citation type="journal article" date="2020" name="Stud. Mycol.">
        <title>101 Dothideomycetes genomes: a test case for predicting lifestyles and emergence of pathogens.</title>
        <authorList>
            <person name="Haridas S."/>
            <person name="Albert R."/>
            <person name="Binder M."/>
            <person name="Bloem J."/>
            <person name="Labutti K."/>
            <person name="Salamov A."/>
            <person name="Andreopoulos B."/>
            <person name="Baker S."/>
            <person name="Barry K."/>
            <person name="Bills G."/>
            <person name="Bluhm B."/>
            <person name="Cannon C."/>
            <person name="Castanera R."/>
            <person name="Culley D."/>
            <person name="Daum C."/>
            <person name="Ezra D."/>
            <person name="Gonzalez J."/>
            <person name="Henrissat B."/>
            <person name="Kuo A."/>
            <person name="Liang C."/>
            <person name="Lipzen A."/>
            <person name="Lutzoni F."/>
            <person name="Magnuson J."/>
            <person name="Mondo S."/>
            <person name="Nolan M."/>
            <person name="Ohm R."/>
            <person name="Pangilinan J."/>
            <person name="Park H.-J."/>
            <person name="Ramirez L."/>
            <person name="Alfaro M."/>
            <person name="Sun H."/>
            <person name="Tritt A."/>
            <person name="Yoshinaga Y."/>
            <person name="Zwiers L.-H."/>
            <person name="Turgeon B."/>
            <person name="Goodwin S."/>
            <person name="Spatafora J."/>
            <person name="Crous P."/>
            <person name="Grigoriev I."/>
        </authorList>
    </citation>
    <scope>NUCLEOTIDE SEQUENCE</scope>
    <source>
        <strain evidence="2">CBS 122681</strain>
    </source>
</reference>
<dbReference type="Proteomes" id="UP000799324">
    <property type="component" value="Unassembled WGS sequence"/>
</dbReference>
<protein>
    <recommendedName>
        <fullName evidence="4">Ricin B lectin domain-containing protein</fullName>
    </recommendedName>
</protein>
<gene>
    <name evidence="2" type="ORF">K491DRAFT_721653</name>
</gene>
<dbReference type="AlphaFoldDB" id="A0A6A6SP39"/>
<feature type="chain" id="PRO_5025512201" description="Ricin B lectin domain-containing protein" evidence="1">
    <location>
        <begin position="20"/>
        <end position="105"/>
    </location>
</feature>
<evidence type="ECO:0000313" key="2">
    <source>
        <dbReference type="EMBL" id="KAF2649459.1"/>
    </source>
</evidence>
<sequence>MKGIYAIVLTSLLGQGILASNPKLNQYASIDDCNNDRNIISHASPSLWSCHQVDGRTGAVYLVVGDGDAGQYYFTGCDGSNTGNRLATGQCITLPAGTTQIGKWV</sequence>
<evidence type="ECO:0000256" key="1">
    <source>
        <dbReference type="SAM" id="SignalP"/>
    </source>
</evidence>
<name>A0A6A6SP39_9PLEO</name>
<organism evidence="2 3">
    <name type="scientific">Lophiostoma macrostomum CBS 122681</name>
    <dbReference type="NCBI Taxonomy" id="1314788"/>
    <lineage>
        <taxon>Eukaryota</taxon>
        <taxon>Fungi</taxon>
        <taxon>Dikarya</taxon>
        <taxon>Ascomycota</taxon>
        <taxon>Pezizomycotina</taxon>
        <taxon>Dothideomycetes</taxon>
        <taxon>Pleosporomycetidae</taxon>
        <taxon>Pleosporales</taxon>
        <taxon>Lophiostomataceae</taxon>
        <taxon>Lophiostoma</taxon>
    </lineage>
</organism>